<dbReference type="Proteomes" id="UP000256297">
    <property type="component" value="Chromosome CBM2589_a"/>
</dbReference>
<reference evidence="2 3" key="1">
    <citation type="submission" date="2018-01" db="EMBL/GenBank/DDBJ databases">
        <authorList>
            <person name="Clerissi C."/>
        </authorList>
    </citation>
    <scope>NUCLEOTIDE SEQUENCE [LARGE SCALE GENOMIC DNA]</scope>
    <source>
        <strain evidence="2">Cupriavidus taiwanensis STM 3521</strain>
    </source>
</reference>
<dbReference type="EMBL" id="OFSP01000037">
    <property type="protein sequence ID" value="SOY63944.1"/>
    <property type="molecule type" value="Genomic_DNA"/>
</dbReference>
<feature type="region of interest" description="Disordered" evidence="1">
    <location>
        <begin position="17"/>
        <end position="51"/>
    </location>
</feature>
<accession>A0A975XAH9</accession>
<sequence length="81" mass="8624">MSSQQTSVIVVESGVYPPAMPKKSRQAPDRSGVRPAGVGPAEADPEQTDSFPQNGLFVAPYVIPFRLVQVRIAAKLLAFVG</sequence>
<evidence type="ECO:0000256" key="1">
    <source>
        <dbReference type="SAM" id="MobiDB-lite"/>
    </source>
</evidence>
<proteinExistence type="predicted"/>
<comment type="caution">
    <text evidence="2">The sequence shown here is derived from an EMBL/GenBank/DDBJ whole genome shotgun (WGS) entry which is preliminary data.</text>
</comment>
<protein>
    <submittedName>
        <fullName evidence="2">Uncharacterized protein</fullName>
    </submittedName>
</protein>
<evidence type="ECO:0000313" key="2">
    <source>
        <dbReference type="EMBL" id="SOY63944.1"/>
    </source>
</evidence>
<evidence type="ECO:0000313" key="3">
    <source>
        <dbReference type="Proteomes" id="UP000256297"/>
    </source>
</evidence>
<name>A0A975XAH9_9BURK</name>
<gene>
    <name evidence="2" type="ORF">CBM2589_A70117</name>
</gene>
<organism evidence="2 3">
    <name type="scientific">Cupriavidus taiwanensis</name>
    <dbReference type="NCBI Taxonomy" id="164546"/>
    <lineage>
        <taxon>Bacteria</taxon>
        <taxon>Pseudomonadati</taxon>
        <taxon>Pseudomonadota</taxon>
        <taxon>Betaproteobacteria</taxon>
        <taxon>Burkholderiales</taxon>
        <taxon>Burkholderiaceae</taxon>
        <taxon>Cupriavidus</taxon>
    </lineage>
</organism>
<dbReference type="AlphaFoldDB" id="A0A975XAH9"/>